<feature type="transmembrane region" description="Helical" evidence="1">
    <location>
        <begin position="6"/>
        <end position="28"/>
    </location>
</feature>
<keyword evidence="1" id="KW-0472">Membrane</keyword>
<name>A0A1L4CX32_9BACT</name>
<evidence type="ECO:0000313" key="2">
    <source>
        <dbReference type="EMBL" id="APJ02508.1"/>
    </source>
</evidence>
<sequence>MDLKLKALYILSLTIPTIILILYFFNSFKKSFHKNKKKIRIIIFNRRLNKVRNFEKLSEMIMKDILEALKTENNSHEQAKALLPLLLDIRKTGEKLLAQQHFYHTVLFPSGEARIKPRVERLIHVEKLLKSLPRKGVSSENLYEKSQ</sequence>
<gene>
    <name evidence="2" type="ORF">AXG55_00590</name>
</gene>
<keyword evidence="3" id="KW-1185">Reference proteome</keyword>
<dbReference type="Proteomes" id="UP000184731">
    <property type="component" value="Chromosome"/>
</dbReference>
<protein>
    <submittedName>
        <fullName evidence="2">Uncharacterized protein</fullName>
    </submittedName>
</protein>
<dbReference type="KEGG" id="saqi:AXG55_00590"/>
<dbReference type="EMBL" id="CP017834">
    <property type="protein sequence ID" value="APJ02508.1"/>
    <property type="molecule type" value="Genomic_DNA"/>
</dbReference>
<keyword evidence="1" id="KW-0812">Transmembrane</keyword>
<proteinExistence type="predicted"/>
<organism evidence="2 3">
    <name type="scientific">Silvanigrella aquatica</name>
    <dbReference type="NCBI Taxonomy" id="1915309"/>
    <lineage>
        <taxon>Bacteria</taxon>
        <taxon>Pseudomonadati</taxon>
        <taxon>Bdellovibrionota</taxon>
        <taxon>Oligoflexia</taxon>
        <taxon>Silvanigrellales</taxon>
        <taxon>Silvanigrellaceae</taxon>
        <taxon>Silvanigrella</taxon>
    </lineage>
</organism>
<evidence type="ECO:0000313" key="3">
    <source>
        <dbReference type="Proteomes" id="UP000184731"/>
    </source>
</evidence>
<keyword evidence="1" id="KW-1133">Transmembrane helix</keyword>
<dbReference type="AlphaFoldDB" id="A0A1L4CX32"/>
<evidence type="ECO:0000256" key="1">
    <source>
        <dbReference type="SAM" id="Phobius"/>
    </source>
</evidence>
<accession>A0A1L4CX32</accession>
<reference evidence="2 3" key="1">
    <citation type="submission" date="2016-10" db="EMBL/GenBank/DDBJ databases">
        <title>Silvanigrella aquatica sp. nov., isolated from a freshwater lake located in the Black Forest, Germany, description of Silvanigrellaceae fam. nov., Silvanigrellales ord. nov., reclassification of the order Bdellovibrionales in the class Oligoflexia, reclassification of the families Bacteriovoracaceae and Halobacteriovoraceae in the new order Bacteriovoracales ord. nov., and reclassification of the family Pseudobacteriovoracaceae in the order Oligoflexiales.</title>
        <authorList>
            <person name="Hahn M.W."/>
            <person name="Schmidt J."/>
            <person name="Koll U."/>
            <person name="Rohde M."/>
            <person name="Verbag S."/>
            <person name="Pitt A."/>
            <person name="Nakai R."/>
            <person name="Naganuma T."/>
            <person name="Lang E."/>
        </authorList>
    </citation>
    <scope>NUCLEOTIDE SEQUENCE [LARGE SCALE GENOMIC DNA]</scope>
    <source>
        <strain evidence="2 3">MWH-Nonnen-W8red</strain>
    </source>
</reference>
<dbReference type="STRING" id="1915309.AXG55_00590"/>